<accession>A0A6A6JS77</accession>
<dbReference type="OrthoDB" id="202203at2759"/>
<dbReference type="GO" id="GO:0050660">
    <property type="term" value="F:flavin adenine dinucleotide binding"/>
    <property type="evidence" value="ECO:0007669"/>
    <property type="project" value="TreeGrafter"/>
</dbReference>
<sequence>MADQRNIVIVGGSIAGLNSTHYILRHILPSLKAKHSVKYHVYLINSSSDWFFRIASPRIAASTDRMPVEKALFNIPEAFKQYSTNDFTFIEATVTSLDPSARTVTFKNPAASDDEHLPYHAIIIATGSHTHDPVFSMTSTTDVLLSAIRTRNEKVASAKDIVIAGGGPTAVEYAAEIAEHLNGKPGWFSDAPRKVNITLITAGSQLLPVLRPAIAKIAEQKLKRLGVDVVYETRVEETSISAEGRTTIRLSKGQTLEADLFVPAYGVVPNSSFLPSSLLNEAGYLKTNKQTLRVDAAGPRVYALGDVGDYSRNSGPDIADALPALMINLKRDLLSYDPAKPDKKPEGKDRIYTPNLKETQFVPIGTGGGVGAMFGWKAPGWLVWLFKGRDMMVGFAGPLVTGDRLKKEFQWKGDEVVA</sequence>
<evidence type="ECO:0000256" key="3">
    <source>
        <dbReference type="ARBA" id="ARBA00022827"/>
    </source>
</evidence>
<evidence type="ECO:0000256" key="2">
    <source>
        <dbReference type="ARBA" id="ARBA00022630"/>
    </source>
</evidence>
<dbReference type="RefSeq" id="XP_033655358.1">
    <property type="nucleotide sequence ID" value="XM_033794309.1"/>
</dbReference>
<dbReference type="PRINTS" id="PR00469">
    <property type="entry name" value="PNDRDTASEII"/>
</dbReference>
<proteinExistence type="inferred from homology"/>
<organism evidence="6 7">
    <name type="scientific">Westerdykella ornata</name>
    <dbReference type="NCBI Taxonomy" id="318751"/>
    <lineage>
        <taxon>Eukaryota</taxon>
        <taxon>Fungi</taxon>
        <taxon>Dikarya</taxon>
        <taxon>Ascomycota</taxon>
        <taxon>Pezizomycotina</taxon>
        <taxon>Dothideomycetes</taxon>
        <taxon>Pleosporomycetidae</taxon>
        <taxon>Pleosporales</taxon>
        <taxon>Sporormiaceae</taxon>
        <taxon>Westerdykella</taxon>
    </lineage>
</organism>
<keyword evidence="4" id="KW-0560">Oxidoreductase</keyword>
<keyword evidence="2" id="KW-0285">Flavoprotein</keyword>
<evidence type="ECO:0000313" key="6">
    <source>
        <dbReference type="EMBL" id="KAF2277819.1"/>
    </source>
</evidence>
<dbReference type="Pfam" id="PF07992">
    <property type="entry name" value="Pyr_redox_2"/>
    <property type="match status" value="1"/>
</dbReference>
<keyword evidence="7" id="KW-1185">Reference proteome</keyword>
<dbReference type="PANTHER" id="PTHR43735:SF3">
    <property type="entry name" value="FERROPTOSIS SUPPRESSOR PROTEIN 1"/>
    <property type="match status" value="1"/>
</dbReference>
<dbReference type="InterPro" id="IPR036188">
    <property type="entry name" value="FAD/NAD-bd_sf"/>
</dbReference>
<dbReference type="InterPro" id="IPR023753">
    <property type="entry name" value="FAD/NAD-binding_dom"/>
</dbReference>
<protein>
    <submittedName>
        <fullName evidence="6">FAD/NAD(P)-binding domain-containing protein</fullName>
    </submittedName>
</protein>
<keyword evidence="3" id="KW-0274">FAD</keyword>
<feature type="domain" description="FAD/NAD(P)-binding" evidence="5">
    <location>
        <begin position="6"/>
        <end position="308"/>
    </location>
</feature>
<dbReference type="Gene3D" id="3.50.50.100">
    <property type="match status" value="1"/>
</dbReference>
<dbReference type="SUPFAM" id="SSF51905">
    <property type="entry name" value="FAD/NAD(P)-binding domain"/>
    <property type="match status" value="1"/>
</dbReference>
<dbReference type="GeneID" id="54547484"/>
<comment type="similarity">
    <text evidence="1">Belongs to the FAD-dependent oxidoreductase family.</text>
</comment>
<evidence type="ECO:0000313" key="7">
    <source>
        <dbReference type="Proteomes" id="UP000800097"/>
    </source>
</evidence>
<dbReference type="PANTHER" id="PTHR43735">
    <property type="entry name" value="APOPTOSIS-INDUCING FACTOR 1"/>
    <property type="match status" value="1"/>
</dbReference>
<name>A0A6A6JS77_WESOR</name>
<evidence type="ECO:0000256" key="1">
    <source>
        <dbReference type="ARBA" id="ARBA00006442"/>
    </source>
</evidence>
<evidence type="ECO:0000256" key="4">
    <source>
        <dbReference type="ARBA" id="ARBA00023002"/>
    </source>
</evidence>
<dbReference type="EMBL" id="ML986489">
    <property type="protein sequence ID" value="KAF2277819.1"/>
    <property type="molecule type" value="Genomic_DNA"/>
</dbReference>
<dbReference type="GO" id="GO:0005737">
    <property type="term" value="C:cytoplasm"/>
    <property type="evidence" value="ECO:0007669"/>
    <property type="project" value="TreeGrafter"/>
</dbReference>
<evidence type="ECO:0000259" key="5">
    <source>
        <dbReference type="Pfam" id="PF07992"/>
    </source>
</evidence>
<dbReference type="Proteomes" id="UP000800097">
    <property type="component" value="Unassembled WGS sequence"/>
</dbReference>
<reference evidence="6" key="1">
    <citation type="journal article" date="2020" name="Stud. Mycol.">
        <title>101 Dothideomycetes genomes: a test case for predicting lifestyles and emergence of pathogens.</title>
        <authorList>
            <person name="Haridas S."/>
            <person name="Albert R."/>
            <person name="Binder M."/>
            <person name="Bloem J."/>
            <person name="Labutti K."/>
            <person name="Salamov A."/>
            <person name="Andreopoulos B."/>
            <person name="Baker S."/>
            <person name="Barry K."/>
            <person name="Bills G."/>
            <person name="Bluhm B."/>
            <person name="Cannon C."/>
            <person name="Castanera R."/>
            <person name="Culley D."/>
            <person name="Daum C."/>
            <person name="Ezra D."/>
            <person name="Gonzalez J."/>
            <person name="Henrissat B."/>
            <person name="Kuo A."/>
            <person name="Liang C."/>
            <person name="Lipzen A."/>
            <person name="Lutzoni F."/>
            <person name="Magnuson J."/>
            <person name="Mondo S."/>
            <person name="Nolan M."/>
            <person name="Ohm R."/>
            <person name="Pangilinan J."/>
            <person name="Park H.-J."/>
            <person name="Ramirez L."/>
            <person name="Alfaro M."/>
            <person name="Sun H."/>
            <person name="Tritt A."/>
            <person name="Yoshinaga Y."/>
            <person name="Zwiers L.-H."/>
            <person name="Turgeon B."/>
            <person name="Goodwin S."/>
            <person name="Spatafora J."/>
            <person name="Crous P."/>
            <person name="Grigoriev I."/>
        </authorList>
    </citation>
    <scope>NUCLEOTIDE SEQUENCE</scope>
    <source>
        <strain evidence="6">CBS 379.55</strain>
    </source>
</reference>
<dbReference type="AlphaFoldDB" id="A0A6A6JS77"/>
<dbReference type="PRINTS" id="PR00368">
    <property type="entry name" value="FADPNR"/>
</dbReference>
<gene>
    <name evidence="6" type="ORF">EI97DRAFT_274176</name>
</gene>
<dbReference type="GO" id="GO:0004174">
    <property type="term" value="F:electron-transferring-flavoprotein dehydrogenase activity"/>
    <property type="evidence" value="ECO:0007669"/>
    <property type="project" value="TreeGrafter"/>
</dbReference>